<gene>
    <name evidence="1" type="ORF">COV09_01025</name>
</gene>
<dbReference type="Proteomes" id="UP000230906">
    <property type="component" value="Unassembled WGS sequence"/>
</dbReference>
<organism evidence="1 2">
    <name type="scientific">Candidatus Vogelbacteria bacterium CG10_big_fil_rev_8_21_14_0_10_50_13</name>
    <dbReference type="NCBI Taxonomy" id="1975044"/>
    <lineage>
        <taxon>Bacteria</taxon>
        <taxon>Candidatus Vogeliibacteriota</taxon>
    </lineage>
</organism>
<proteinExistence type="predicted"/>
<name>A0A2H0RGF1_9BACT</name>
<evidence type="ECO:0000313" key="1">
    <source>
        <dbReference type="EMBL" id="PIR45510.1"/>
    </source>
</evidence>
<protein>
    <recommendedName>
        <fullName evidence="3">Type 4 fimbrial biogenesis protein PilX N-terminal domain-containing protein</fullName>
    </recommendedName>
</protein>
<comment type="caution">
    <text evidence="1">The sequence shown here is derived from an EMBL/GenBank/DDBJ whole genome shotgun (WGS) entry which is preliminary data.</text>
</comment>
<sequence length="193" mass="21360">MVEALVAITVLTIGVTGVLSLLAQSLVNADYAKNQITAFFLAQEGQELVIGKRNTNRLQGKIDPVNTLGNNDLGNEGDNPLYWLKEMRRCFGACYIGTADENFSKPKSFKKCVESVDSEDDSICPVLNLTPNGFYGYDGGDPTIFTREIQVTPFMVSGEEPKERGATVRVTIKWRDRPASPNRSFTLNSIIFR</sequence>
<dbReference type="EMBL" id="PCYJ01000016">
    <property type="protein sequence ID" value="PIR45510.1"/>
    <property type="molecule type" value="Genomic_DNA"/>
</dbReference>
<dbReference type="AlphaFoldDB" id="A0A2H0RGF1"/>
<accession>A0A2H0RGF1</accession>
<reference evidence="1 2" key="1">
    <citation type="submission" date="2017-09" db="EMBL/GenBank/DDBJ databases">
        <title>Depth-based differentiation of microbial function through sediment-hosted aquifers and enrichment of novel symbionts in the deep terrestrial subsurface.</title>
        <authorList>
            <person name="Probst A.J."/>
            <person name="Ladd B."/>
            <person name="Jarett J.K."/>
            <person name="Geller-Mcgrath D.E."/>
            <person name="Sieber C.M."/>
            <person name="Emerson J.B."/>
            <person name="Anantharaman K."/>
            <person name="Thomas B.C."/>
            <person name="Malmstrom R."/>
            <person name="Stieglmeier M."/>
            <person name="Klingl A."/>
            <person name="Woyke T."/>
            <person name="Ryan C.M."/>
            <person name="Banfield J.F."/>
        </authorList>
    </citation>
    <scope>NUCLEOTIDE SEQUENCE [LARGE SCALE GENOMIC DNA]</scope>
    <source>
        <strain evidence="1">CG10_big_fil_rev_8_21_14_0_10_50_13</strain>
    </source>
</reference>
<evidence type="ECO:0008006" key="3">
    <source>
        <dbReference type="Google" id="ProtNLM"/>
    </source>
</evidence>
<evidence type="ECO:0000313" key="2">
    <source>
        <dbReference type="Proteomes" id="UP000230906"/>
    </source>
</evidence>